<accession>A0AAN7LX24</accession>
<reference evidence="1 2" key="1">
    <citation type="journal article" date="2023" name="Hortic Res">
        <title>Pangenome of water caltrop reveals structural variations and asymmetric subgenome divergence after allopolyploidization.</title>
        <authorList>
            <person name="Zhang X."/>
            <person name="Chen Y."/>
            <person name="Wang L."/>
            <person name="Yuan Y."/>
            <person name="Fang M."/>
            <person name="Shi L."/>
            <person name="Lu R."/>
            <person name="Comes H.P."/>
            <person name="Ma Y."/>
            <person name="Chen Y."/>
            <person name="Huang G."/>
            <person name="Zhou Y."/>
            <person name="Zheng Z."/>
            <person name="Qiu Y."/>
        </authorList>
    </citation>
    <scope>NUCLEOTIDE SEQUENCE [LARGE SCALE GENOMIC DNA]</scope>
    <source>
        <strain evidence="1">F231</strain>
    </source>
</reference>
<dbReference type="EMBL" id="JAXQNO010000007">
    <property type="protein sequence ID" value="KAK4793809.1"/>
    <property type="molecule type" value="Genomic_DNA"/>
</dbReference>
<gene>
    <name evidence="1" type="ORF">SAY86_011803</name>
</gene>
<dbReference type="PANTHER" id="PTHR36051:SF2">
    <property type="entry name" value="DYNAMIN"/>
    <property type="match status" value="1"/>
</dbReference>
<proteinExistence type="predicted"/>
<comment type="caution">
    <text evidence="1">The sequence shown here is derived from an EMBL/GenBank/DDBJ whole genome shotgun (WGS) entry which is preliminary data.</text>
</comment>
<organism evidence="1 2">
    <name type="scientific">Trapa natans</name>
    <name type="common">Water chestnut</name>
    <dbReference type="NCBI Taxonomy" id="22666"/>
    <lineage>
        <taxon>Eukaryota</taxon>
        <taxon>Viridiplantae</taxon>
        <taxon>Streptophyta</taxon>
        <taxon>Embryophyta</taxon>
        <taxon>Tracheophyta</taxon>
        <taxon>Spermatophyta</taxon>
        <taxon>Magnoliopsida</taxon>
        <taxon>eudicotyledons</taxon>
        <taxon>Gunneridae</taxon>
        <taxon>Pentapetalae</taxon>
        <taxon>rosids</taxon>
        <taxon>malvids</taxon>
        <taxon>Myrtales</taxon>
        <taxon>Lythraceae</taxon>
        <taxon>Trapa</taxon>
    </lineage>
</organism>
<keyword evidence="2" id="KW-1185">Reference proteome</keyword>
<dbReference type="AlphaFoldDB" id="A0AAN7LX24"/>
<evidence type="ECO:0000313" key="2">
    <source>
        <dbReference type="Proteomes" id="UP001346149"/>
    </source>
</evidence>
<dbReference type="Proteomes" id="UP001346149">
    <property type="component" value="Unassembled WGS sequence"/>
</dbReference>
<dbReference type="PANTHER" id="PTHR36051">
    <property type="entry name" value="DYNAMIN"/>
    <property type="match status" value="1"/>
</dbReference>
<name>A0AAN7LX24_TRANT</name>
<evidence type="ECO:0000313" key="1">
    <source>
        <dbReference type="EMBL" id="KAK4793809.1"/>
    </source>
</evidence>
<sequence length="319" mass="34210">MADSSKAAFQGIRMQNPLLSRWVKYSRALASAVGLAQIFVKMDLGAILKSRISANERCSRSSSGAIPVVNQVMDATRGATDALSGVTGHVNRALRKIGAKNMEAGIGCGVGFGHGFGVGLALKPGIINQMQSGLIQWVTKMMSKSGMGFNLPIGPGTLHGSLQSGMGLMNAPLSQSAIGNITRMGISSVGDSSQMLPGYGNMSARSYQSLASSSSTDLFVQNPTENVINNFSQNPTLKQGGDTELNDLVGSLPSENNMLQMVLKHHQIIEELQEENKKLSQILVEDLKVPPSKIDDSYSTRHRSPCTDCIECQRKQRRK</sequence>
<protein>
    <submittedName>
        <fullName evidence="1">Uncharacterized protein</fullName>
    </submittedName>
</protein>